<dbReference type="AlphaFoldDB" id="A0A1H2CGQ4"/>
<evidence type="ECO:0000313" key="2">
    <source>
        <dbReference type="EMBL" id="SDT69427.1"/>
    </source>
</evidence>
<evidence type="ECO:0000313" key="3">
    <source>
        <dbReference type="Proteomes" id="UP000199679"/>
    </source>
</evidence>
<dbReference type="Pfam" id="PF10670">
    <property type="entry name" value="DUF4198"/>
    <property type="match status" value="1"/>
</dbReference>
<dbReference type="EMBL" id="LT629740">
    <property type="protein sequence ID" value="SDT69427.1"/>
    <property type="molecule type" value="Genomic_DNA"/>
</dbReference>
<accession>A0A1H2CGQ4</accession>
<evidence type="ECO:0008006" key="4">
    <source>
        <dbReference type="Google" id="ProtNLM"/>
    </source>
</evidence>
<dbReference type="STRING" id="652787.SAMN05216490_5019"/>
<dbReference type="OrthoDB" id="796327at2"/>
<reference evidence="2 3" key="1">
    <citation type="submission" date="2016-10" db="EMBL/GenBank/DDBJ databases">
        <authorList>
            <person name="de Groot N.N."/>
        </authorList>
    </citation>
    <scope>NUCLEOTIDE SEQUENCE [LARGE SCALE GENOMIC DNA]</scope>
    <source>
        <strain evidence="2 3">MP1X4</strain>
    </source>
</reference>
<proteinExistence type="predicted"/>
<feature type="chain" id="PRO_5009271079" description="DUF4198 domain-containing protein" evidence="1">
    <location>
        <begin position="22"/>
        <end position="284"/>
    </location>
</feature>
<sequence length="284" mass="32229">MKYTCTFLLFLFVISAFTASAQSSYLLPEKFYLQKGEKLELHLLQSEDFNKQSDLKYLPAKTAKFILLQGKKPVDLKPMAKDTGKVVLSYNSPEAGTTLIDLVSTTEANEMSRSKFLRGLDEDDPDKIADKVKSSNQLYYKEKFTTYMKTLFINEKDGGSAFTKPLGDDYEIVIQQNPYKFNYGDDLSALVLFKGKPAVAAEVDMFVKTADGNTFPQKLSSDASGLIYFKLSREGIYILRSKHFEISKDKSADFESWRTTYTFAFSSNNELPNTYREFGLGNKH</sequence>
<organism evidence="2 3">
    <name type="scientific">Mucilaginibacter mallensis</name>
    <dbReference type="NCBI Taxonomy" id="652787"/>
    <lineage>
        <taxon>Bacteria</taxon>
        <taxon>Pseudomonadati</taxon>
        <taxon>Bacteroidota</taxon>
        <taxon>Sphingobacteriia</taxon>
        <taxon>Sphingobacteriales</taxon>
        <taxon>Sphingobacteriaceae</taxon>
        <taxon>Mucilaginibacter</taxon>
    </lineage>
</organism>
<feature type="signal peptide" evidence="1">
    <location>
        <begin position="1"/>
        <end position="21"/>
    </location>
</feature>
<dbReference type="InterPro" id="IPR019613">
    <property type="entry name" value="DUF4198"/>
</dbReference>
<keyword evidence="3" id="KW-1185">Reference proteome</keyword>
<gene>
    <name evidence="2" type="ORF">SAMN05216490_5019</name>
</gene>
<dbReference type="RefSeq" id="WP_091379870.1">
    <property type="nucleotide sequence ID" value="NZ_LT629740.1"/>
</dbReference>
<dbReference type="Proteomes" id="UP000199679">
    <property type="component" value="Chromosome I"/>
</dbReference>
<evidence type="ECO:0000256" key="1">
    <source>
        <dbReference type="SAM" id="SignalP"/>
    </source>
</evidence>
<name>A0A1H2CGQ4_MUCMA</name>
<protein>
    <recommendedName>
        <fullName evidence="4">DUF4198 domain-containing protein</fullName>
    </recommendedName>
</protein>
<keyword evidence="1" id="KW-0732">Signal</keyword>